<protein>
    <recommendedName>
        <fullName evidence="3">Ead/Ea22-like family protein</fullName>
    </recommendedName>
</protein>
<sequence length="238" mass="26698">MDTNKLKELAERATPGEWSAVWEEGDDTAWPNLFPIIQAENGETVIGNEGFYSDLDQDKANAQFCAAANPKTLLALLDEIDGMRSRLEIDERTPHDGIACRDETIKVLDEKCDRLKAENEALRRFAAEVYQVLGALDAPENVLDNASDAANGVPLRHETLLPFFADDHESMRKDAVRYRWLRERDLETIRQGGVFAGMTPENIVLNQEDLDAAIDEQERLSSLMVSEQEGGNDVSNYQ</sequence>
<dbReference type="Pfam" id="PF13935">
    <property type="entry name" value="Ead_Ea22"/>
    <property type="match status" value="1"/>
</dbReference>
<dbReference type="Proteomes" id="UP000222849">
    <property type="component" value="Segment"/>
</dbReference>
<name>A0A218L3S6_9CAUD</name>
<evidence type="ECO:0000313" key="1">
    <source>
        <dbReference type="EMBL" id="ARW57286.1"/>
    </source>
</evidence>
<dbReference type="InterPro" id="IPR025153">
    <property type="entry name" value="Ead_Ea22"/>
</dbReference>
<dbReference type="EMBL" id="KY994101">
    <property type="protein sequence ID" value="ARW57286.1"/>
    <property type="molecule type" value="Genomic_DNA"/>
</dbReference>
<proteinExistence type="predicted"/>
<gene>
    <name evidence="1" type="ORF">vBPaeMG1_019</name>
</gene>
<reference evidence="1 2" key="1">
    <citation type="submission" date="2017-04" db="EMBL/GenBank/DDBJ databases">
        <title>Isolation, Characterization of a novel bacteriophage and potential to disrupt Pseudomonas aeruginosa biofilms in vitro.</title>
        <authorList>
            <person name="Qu K."/>
            <person name="Xu Y."/>
            <person name="Wang L."/>
            <person name="Li X."/>
        </authorList>
    </citation>
    <scope>NUCLEOTIDE SEQUENCE [LARGE SCALE GENOMIC DNA]</scope>
</reference>
<evidence type="ECO:0008006" key="3">
    <source>
        <dbReference type="Google" id="ProtNLM"/>
    </source>
</evidence>
<keyword evidence="2" id="KW-1185">Reference proteome</keyword>
<evidence type="ECO:0000313" key="2">
    <source>
        <dbReference type="Proteomes" id="UP000222849"/>
    </source>
</evidence>
<accession>A0A218L3S6</accession>
<organism evidence="1 2">
    <name type="scientific">Pseudomonas phage vB_PaeM_G1</name>
    <dbReference type="NCBI Taxonomy" id="1983539"/>
    <lineage>
        <taxon>Viruses</taxon>
        <taxon>Duplodnaviria</taxon>
        <taxon>Heunggongvirae</taxon>
        <taxon>Uroviricota</taxon>
        <taxon>Caudoviricetes</taxon>
        <taxon>Vandenendeviridae</taxon>
        <taxon>Nankokuvirus</taxon>
        <taxon>Nankokuvirus G1</taxon>
    </lineage>
</organism>